<gene>
    <name evidence="1" type="ORF">OXX778_LOCUS7191</name>
</gene>
<proteinExistence type="predicted"/>
<dbReference type="AlphaFoldDB" id="A0A813TSC5"/>
<sequence length="82" mass="9374">MDVNKDFIGEIYELTDMSSIDIGTSTLDACKITYNNIIEEIKLERENDIVGKEIGILLNEKKSVESIEKIKNLLSYSKNNQF</sequence>
<name>A0A813TSC5_9BILA</name>
<accession>A0A813TSC5</accession>
<evidence type="ECO:0000313" key="1">
    <source>
        <dbReference type="EMBL" id="CAF0815513.1"/>
    </source>
</evidence>
<evidence type="ECO:0000313" key="2">
    <source>
        <dbReference type="Proteomes" id="UP000663879"/>
    </source>
</evidence>
<dbReference type="Proteomes" id="UP000663879">
    <property type="component" value="Unassembled WGS sequence"/>
</dbReference>
<organism evidence="1 2">
    <name type="scientific">Brachionus calyciflorus</name>
    <dbReference type="NCBI Taxonomy" id="104777"/>
    <lineage>
        <taxon>Eukaryota</taxon>
        <taxon>Metazoa</taxon>
        <taxon>Spiralia</taxon>
        <taxon>Gnathifera</taxon>
        <taxon>Rotifera</taxon>
        <taxon>Eurotatoria</taxon>
        <taxon>Monogononta</taxon>
        <taxon>Pseudotrocha</taxon>
        <taxon>Ploima</taxon>
        <taxon>Brachionidae</taxon>
        <taxon>Brachionus</taxon>
    </lineage>
</organism>
<dbReference type="EMBL" id="CAJNOC010000904">
    <property type="protein sequence ID" value="CAF0815513.1"/>
    <property type="molecule type" value="Genomic_DNA"/>
</dbReference>
<comment type="caution">
    <text evidence="1">The sequence shown here is derived from an EMBL/GenBank/DDBJ whole genome shotgun (WGS) entry which is preliminary data.</text>
</comment>
<protein>
    <submittedName>
        <fullName evidence="1">Uncharacterized protein</fullName>
    </submittedName>
</protein>
<reference evidence="1" key="1">
    <citation type="submission" date="2021-02" db="EMBL/GenBank/DDBJ databases">
        <authorList>
            <person name="Nowell W R."/>
        </authorList>
    </citation>
    <scope>NUCLEOTIDE SEQUENCE</scope>
    <source>
        <strain evidence="1">Ploen Becks lab</strain>
    </source>
</reference>
<keyword evidence="2" id="KW-1185">Reference proteome</keyword>